<keyword evidence="2" id="KW-1185">Reference proteome</keyword>
<comment type="caution">
    <text evidence="1">The sequence shown here is derived from an EMBL/GenBank/DDBJ whole genome shotgun (WGS) entry which is preliminary data.</text>
</comment>
<organism evidence="1 2">
    <name type="scientific">Microcoleus anatoxicus PTRS2</name>
    <dbReference type="NCBI Taxonomy" id="2705321"/>
    <lineage>
        <taxon>Bacteria</taxon>
        <taxon>Bacillati</taxon>
        <taxon>Cyanobacteriota</taxon>
        <taxon>Cyanophyceae</taxon>
        <taxon>Oscillatoriophycideae</taxon>
        <taxon>Oscillatoriales</taxon>
        <taxon>Microcoleaceae</taxon>
        <taxon>Microcoleus</taxon>
        <taxon>Microcoleus anatoxicus</taxon>
    </lineage>
</organism>
<evidence type="ECO:0000313" key="2">
    <source>
        <dbReference type="Proteomes" id="UP001384579"/>
    </source>
</evidence>
<accession>A0ABU8YK24</accession>
<name>A0ABU8YK24_9CYAN</name>
<dbReference type="EMBL" id="JBBLXS010000070">
    <property type="protein sequence ID" value="MEK0184734.1"/>
    <property type="molecule type" value="Genomic_DNA"/>
</dbReference>
<dbReference type="Proteomes" id="UP001384579">
    <property type="component" value="Unassembled WGS sequence"/>
</dbReference>
<evidence type="ECO:0000313" key="1">
    <source>
        <dbReference type="EMBL" id="MEK0184734.1"/>
    </source>
</evidence>
<reference evidence="1 2" key="1">
    <citation type="journal article" date="2020" name="Harmful Algae">
        <title>Molecular and morphological characterization of a novel dihydroanatoxin-a producing Microcoleus species (cyanobacteria) from the Russian River, California, USA.</title>
        <authorList>
            <person name="Conklin K.Y."/>
            <person name="Stancheva R."/>
            <person name="Otten T.G."/>
            <person name="Fadness R."/>
            <person name="Boyer G.L."/>
            <person name="Read B."/>
            <person name="Zhang X."/>
            <person name="Sheath R.G."/>
        </authorList>
    </citation>
    <scope>NUCLEOTIDE SEQUENCE [LARGE SCALE GENOMIC DNA]</scope>
    <source>
        <strain evidence="1 2">PTRS2</strain>
    </source>
</reference>
<sequence length="55" mass="6176">MVNTYQTRASTPRFMSRDRGIKVGFVLIDIGDLGDWQVEVFGNETLVNSADRVAE</sequence>
<protein>
    <submittedName>
        <fullName evidence="1">Uncharacterized protein</fullName>
    </submittedName>
</protein>
<gene>
    <name evidence="1" type="ORF">WMG39_07670</name>
</gene>
<proteinExistence type="predicted"/>
<dbReference type="RefSeq" id="WP_340520743.1">
    <property type="nucleotide sequence ID" value="NZ_JBBLXS010000070.1"/>
</dbReference>